<name>A0A5A7QHH8_STRAF</name>
<evidence type="ECO:0000313" key="1">
    <source>
        <dbReference type="EMBL" id="GER44378.1"/>
    </source>
</evidence>
<reference evidence="2" key="1">
    <citation type="journal article" date="2019" name="Curr. Biol.">
        <title>Genome Sequence of Striga asiatica Provides Insight into the Evolution of Plant Parasitism.</title>
        <authorList>
            <person name="Yoshida S."/>
            <person name="Kim S."/>
            <person name="Wafula E.K."/>
            <person name="Tanskanen J."/>
            <person name="Kim Y.M."/>
            <person name="Honaas L."/>
            <person name="Yang Z."/>
            <person name="Spallek T."/>
            <person name="Conn C.E."/>
            <person name="Ichihashi Y."/>
            <person name="Cheong K."/>
            <person name="Cui S."/>
            <person name="Der J.P."/>
            <person name="Gundlach H."/>
            <person name="Jiao Y."/>
            <person name="Hori C."/>
            <person name="Ishida J.K."/>
            <person name="Kasahara H."/>
            <person name="Kiba T."/>
            <person name="Kim M.S."/>
            <person name="Koo N."/>
            <person name="Laohavisit A."/>
            <person name="Lee Y.H."/>
            <person name="Lumba S."/>
            <person name="McCourt P."/>
            <person name="Mortimer J.C."/>
            <person name="Mutuku J.M."/>
            <person name="Nomura T."/>
            <person name="Sasaki-Sekimoto Y."/>
            <person name="Seto Y."/>
            <person name="Wang Y."/>
            <person name="Wakatake T."/>
            <person name="Sakakibara H."/>
            <person name="Demura T."/>
            <person name="Yamaguchi S."/>
            <person name="Yoneyama K."/>
            <person name="Manabe R.I."/>
            <person name="Nelson D.C."/>
            <person name="Schulman A.H."/>
            <person name="Timko M.P."/>
            <person name="dePamphilis C.W."/>
            <person name="Choi D."/>
            <person name="Shirasu K."/>
        </authorList>
    </citation>
    <scope>NUCLEOTIDE SEQUENCE [LARGE SCALE GENOMIC DNA]</scope>
    <source>
        <strain evidence="2">cv. UVA1</strain>
    </source>
</reference>
<dbReference type="AlphaFoldDB" id="A0A5A7QHH8"/>
<sequence>MADDDQMQRPGVCHHRRADPHEDVYLRWDGAHDRKDLASSAATIRARTEGFGVRVLATLWGTDESIAEGQKSLRVSSFGRTGAGMMVGTSPSKVHRAKECLETLYQPKEPGMS</sequence>
<accession>A0A5A7QHH8</accession>
<keyword evidence="1" id="KW-0456">Lyase</keyword>
<proteinExistence type="predicted"/>
<protein>
    <submittedName>
        <fullName evidence="1">3-octaprenyl-4-hydroxybenzoate carboxy-lyase</fullName>
    </submittedName>
</protein>
<dbReference type="GO" id="GO:0016829">
    <property type="term" value="F:lyase activity"/>
    <property type="evidence" value="ECO:0007669"/>
    <property type="project" value="UniProtKB-KW"/>
</dbReference>
<comment type="caution">
    <text evidence="1">The sequence shown here is derived from an EMBL/GenBank/DDBJ whole genome shotgun (WGS) entry which is preliminary data.</text>
</comment>
<evidence type="ECO:0000313" key="2">
    <source>
        <dbReference type="Proteomes" id="UP000325081"/>
    </source>
</evidence>
<keyword evidence="2" id="KW-1185">Reference proteome</keyword>
<dbReference type="Proteomes" id="UP000325081">
    <property type="component" value="Unassembled WGS sequence"/>
</dbReference>
<gene>
    <name evidence="1" type="ORF">STAS_21281</name>
</gene>
<dbReference type="EMBL" id="BKCP01006926">
    <property type="protein sequence ID" value="GER44378.1"/>
    <property type="molecule type" value="Genomic_DNA"/>
</dbReference>
<organism evidence="1 2">
    <name type="scientific">Striga asiatica</name>
    <name type="common">Asiatic witchweed</name>
    <name type="synonym">Buchnera asiatica</name>
    <dbReference type="NCBI Taxonomy" id="4170"/>
    <lineage>
        <taxon>Eukaryota</taxon>
        <taxon>Viridiplantae</taxon>
        <taxon>Streptophyta</taxon>
        <taxon>Embryophyta</taxon>
        <taxon>Tracheophyta</taxon>
        <taxon>Spermatophyta</taxon>
        <taxon>Magnoliopsida</taxon>
        <taxon>eudicotyledons</taxon>
        <taxon>Gunneridae</taxon>
        <taxon>Pentapetalae</taxon>
        <taxon>asterids</taxon>
        <taxon>lamiids</taxon>
        <taxon>Lamiales</taxon>
        <taxon>Orobanchaceae</taxon>
        <taxon>Buchnereae</taxon>
        <taxon>Striga</taxon>
    </lineage>
</organism>